<evidence type="ECO:0000313" key="2">
    <source>
        <dbReference type="Proteomes" id="UP001148018"/>
    </source>
</evidence>
<dbReference type="PANTHER" id="PTHR23030">
    <property type="entry name" value="PCD6 INTERACTING PROTEIN-RELATED"/>
    <property type="match status" value="1"/>
</dbReference>
<dbReference type="Gene3D" id="1.25.40.280">
    <property type="entry name" value="alix/aip1 like domains"/>
    <property type="match status" value="1"/>
</dbReference>
<dbReference type="GO" id="GO:0032456">
    <property type="term" value="P:endocytic recycling"/>
    <property type="evidence" value="ECO:0007669"/>
    <property type="project" value="TreeGrafter"/>
</dbReference>
<accession>A0A9Q0IFA4</accession>
<organism evidence="1 2">
    <name type="scientific">Muraenolepis orangiensis</name>
    <name type="common">Patagonian moray cod</name>
    <dbReference type="NCBI Taxonomy" id="630683"/>
    <lineage>
        <taxon>Eukaryota</taxon>
        <taxon>Metazoa</taxon>
        <taxon>Chordata</taxon>
        <taxon>Craniata</taxon>
        <taxon>Vertebrata</taxon>
        <taxon>Euteleostomi</taxon>
        <taxon>Actinopterygii</taxon>
        <taxon>Neopterygii</taxon>
        <taxon>Teleostei</taxon>
        <taxon>Neoteleostei</taxon>
        <taxon>Acanthomorphata</taxon>
        <taxon>Zeiogadaria</taxon>
        <taxon>Gadariae</taxon>
        <taxon>Gadiformes</taxon>
        <taxon>Muraenolepidoidei</taxon>
        <taxon>Muraenolepididae</taxon>
        <taxon>Muraenolepis</taxon>
    </lineage>
</organism>
<dbReference type="Gene3D" id="3.30.420.10">
    <property type="entry name" value="Ribonuclease H-like superfamily/Ribonuclease H"/>
    <property type="match status" value="1"/>
</dbReference>
<protein>
    <submittedName>
        <fullName evidence="1">Uncharacterized protein</fullName>
    </submittedName>
</protein>
<dbReference type="GO" id="GO:0045022">
    <property type="term" value="P:early endosome to late endosome transport"/>
    <property type="evidence" value="ECO:0007669"/>
    <property type="project" value="TreeGrafter"/>
</dbReference>
<dbReference type="AlphaFoldDB" id="A0A9Q0IFA4"/>
<evidence type="ECO:0000313" key="1">
    <source>
        <dbReference type="EMBL" id="KAJ3598272.1"/>
    </source>
</evidence>
<dbReference type="GO" id="GO:0043328">
    <property type="term" value="P:protein transport to vacuole involved in ubiquitin-dependent protein catabolic process via the multivesicular body sorting pathway"/>
    <property type="evidence" value="ECO:0007669"/>
    <property type="project" value="TreeGrafter"/>
</dbReference>
<dbReference type="OrthoDB" id="8917162at2759"/>
<dbReference type="GO" id="GO:0005768">
    <property type="term" value="C:endosome"/>
    <property type="evidence" value="ECO:0007669"/>
    <property type="project" value="TreeGrafter"/>
</dbReference>
<proteinExistence type="predicted"/>
<dbReference type="EMBL" id="JANIIK010000109">
    <property type="protein sequence ID" value="KAJ3598272.1"/>
    <property type="molecule type" value="Genomic_DNA"/>
</dbReference>
<comment type="caution">
    <text evidence="1">The sequence shown here is derived from an EMBL/GenBank/DDBJ whole genome shotgun (WGS) entry which is preliminary data.</text>
</comment>
<dbReference type="Proteomes" id="UP001148018">
    <property type="component" value="Unassembled WGS sequence"/>
</dbReference>
<sequence>MDDGITGEMDGQGVGHEVRLQQQRRVQASRVMQSLFHLKNYGENQDHYNEQLKKQETLRQVECCECNQGLEGCSTLRKYFGQLHYLQSRVPLAPGQEAECSSEAFYLRDHFNHNFSVDMSHQILKINLMLWDLCSLDWHLPENTRIVRLAIGAPVLFTDESKSTLSLCDRREGVWRRRGPRYAAHNINQHDRFGGGSVMVWGGISLEGRSNLHVLDNGILTDNGPEAFILVPNSRPYSGPFSSTRLSSSSRMT</sequence>
<reference evidence="1" key="1">
    <citation type="submission" date="2022-07" db="EMBL/GenBank/DDBJ databases">
        <title>Chromosome-level genome of Muraenolepis orangiensis.</title>
        <authorList>
            <person name="Kim J."/>
        </authorList>
    </citation>
    <scope>NUCLEOTIDE SEQUENCE</scope>
    <source>
        <strain evidence="1">KU_S4_2022</strain>
        <tissue evidence="1">Muscle</tissue>
    </source>
</reference>
<dbReference type="PANTHER" id="PTHR23030:SF30">
    <property type="entry name" value="TYROSINE-PROTEIN PHOSPHATASE NON-RECEPTOR TYPE 23"/>
    <property type="match status" value="1"/>
</dbReference>
<keyword evidence="2" id="KW-1185">Reference proteome</keyword>
<dbReference type="InterPro" id="IPR036397">
    <property type="entry name" value="RNaseH_sf"/>
</dbReference>
<gene>
    <name evidence="1" type="ORF">NHX12_001783</name>
</gene>
<dbReference type="GO" id="GO:0003676">
    <property type="term" value="F:nucleic acid binding"/>
    <property type="evidence" value="ECO:0007669"/>
    <property type="project" value="InterPro"/>
</dbReference>
<name>A0A9Q0IFA4_9TELE</name>
<dbReference type="InterPro" id="IPR038499">
    <property type="entry name" value="BRO1_sf"/>
</dbReference>